<protein>
    <submittedName>
        <fullName evidence="2">Uncharacterized protein</fullName>
    </submittedName>
</protein>
<reference evidence="2" key="1">
    <citation type="submission" date="2020-08" db="EMBL/GenBank/DDBJ databases">
        <title>Multicomponent nature underlies the extraordinary mechanical properties of spider dragline silk.</title>
        <authorList>
            <person name="Kono N."/>
            <person name="Nakamura H."/>
            <person name="Mori M."/>
            <person name="Yoshida Y."/>
            <person name="Ohtoshi R."/>
            <person name="Malay A.D."/>
            <person name="Moran D.A.P."/>
            <person name="Tomita M."/>
            <person name="Numata K."/>
            <person name="Arakawa K."/>
        </authorList>
    </citation>
    <scope>NUCLEOTIDE SEQUENCE</scope>
</reference>
<evidence type="ECO:0000313" key="3">
    <source>
        <dbReference type="Proteomes" id="UP000887013"/>
    </source>
</evidence>
<dbReference type="EMBL" id="BMAW01132308">
    <property type="protein sequence ID" value="GFU43027.1"/>
    <property type="molecule type" value="Genomic_DNA"/>
</dbReference>
<feature type="region of interest" description="Disordered" evidence="1">
    <location>
        <begin position="71"/>
        <end position="132"/>
    </location>
</feature>
<name>A0A8X6QTY1_NEPPI</name>
<accession>A0A8X6QTY1</accession>
<comment type="caution">
    <text evidence="2">The sequence shown here is derived from an EMBL/GenBank/DDBJ whole genome shotgun (WGS) entry which is preliminary data.</text>
</comment>
<sequence>MNDSEAENKIAKLETEYHSDTEESIIVVFSIESEPIACAGSVIVSVTMVFAKALLKVIATEPNLARSCYLPVSSPDKEGEVERRQFRTSGLHGPNTEEGTRLQALEAVTRKAAKMPRRVDGPASASDPSGTR</sequence>
<proteinExistence type="predicted"/>
<evidence type="ECO:0000256" key="1">
    <source>
        <dbReference type="SAM" id="MobiDB-lite"/>
    </source>
</evidence>
<feature type="compositionally biased region" description="Basic and acidic residues" evidence="1">
    <location>
        <begin position="75"/>
        <end position="85"/>
    </location>
</feature>
<evidence type="ECO:0000313" key="2">
    <source>
        <dbReference type="EMBL" id="GFU43027.1"/>
    </source>
</evidence>
<keyword evidence="3" id="KW-1185">Reference proteome</keyword>
<gene>
    <name evidence="2" type="ORF">NPIL_390141</name>
</gene>
<dbReference type="AlphaFoldDB" id="A0A8X6QTY1"/>
<dbReference type="Proteomes" id="UP000887013">
    <property type="component" value="Unassembled WGS sequence"/>
</dbReference>
<organism evidence="2 3">
    <name type="scientific">Nephila pilipes</name>
    <name type="common">Giant wood spider</name>
    <name type="synonym">Nephila maculata</name>
    <dbReference type="NCBI Taxonomy" id="299642"/>
    <lineage>
        <taxon>Eukaryota</taxon>
        <taxon>Metazoa</taxon>
        <taxon>Ecdysozoa</taxon>
        <taxon>Arthropoda</taxon>
        <taxon>Chelicerata</taxon>
        <taxon>Arachnida</taxon>
        <taxon>Araneae</taxon>
        <taxon>Araneomorphae</taxon>
        <taxon>Entelegynae</taxon>
        <taxon>Araneoidea</taxon>
        <taxon>Nephilidae</taxon>
        <taxon>Nephila</taxon>
    </lineage>
</organism>